<dbReference type="GO" id="GO:0003676">
    <property type="term" value="F:nucleic acid binding"/>
    <property type="evidence" value="ECO:0007669"/>
    <property type="project" value="InterPro"/>
</dbReference>
<dbReference type="Pfam" id="PF12171">
    <property type="entry name" value="zf-C2H2_jaz"/>
    <property type="match status" value="1"/>
</dbReference>
<dbReference type="InterPro" id="IPR036236">
    <property type="entry name" value="Znf_C2H2_sf"/>
</dbReference>
<keyword evidence="16" id="KW-0472">Membrane</keyword>
<reference evidence="18" key="2">
    <citation type="submission" date="2025-08" db="UniProtKB">
        <authorList>
            <consortium name="Ensembl"/>
        </authorList>
    </citation>
    <scope>IDENTIFICATION</scope>
</reference>
<evidence type="ECO:0000256" key="7">
    <source>
        <dbReference type="ARBA" id="ARBA00022833"/>
    </source>
</evidence>
<dbReference type="Gene3D" id="3.30.160.60">
    <property type="entry name" value="Classic Zinc Finger"/>
    <property type="match status" value="1"/>
</dbReference>
<evidence type="ECO:0000256" key="10">
    <source>
        <dbReference type="ARBA" id="ARBA00038064"/>
    </source>
</evidence>
<evidence type="ECO:0000313" key="19">
    <source>
        <dbReference type="Proteomes" id="UP000233100"/>
    </source>
</evidence>
<sequence length="211" mass="23380">MPFSGHNFGDPSRARSLTSTAAWRRSSRWPRVTSSEAVRQSLPRPLRGLTSLIGPEALTRVLTALLLAPGPAGLFLAMGRSRRTGAHRAHSLARQMKAKRRRPDLDEIHRELRPLGPARPQPDPDAEPDPDLPGGGLHRCLACARYFIDSANLKTHFRSKDHKKRLKQLSVEPYSQEEAERAAGMGSYVPPRRLAVPTEVSTEVPEMDTST</sequence>
<protein>
    <recommendedName>
        <fullName evidence="12">Zinc finger protein 593</fullName>
    </recommendedName>
    <alternativeName>
        <fullName evidence="13">Zinc finger protein T86</fullName>
    </alternativeName>
</protein>
<evidence type="ECO:0000256" key="11">
    <source>
        <dbReference type="ARBA" id="ARBA00056372"/>
    </source>
</evidence>
<comment type="subunit">
    <text evidence="9">Associates with pre-60S ribosomal particles.</text>
</comment>
<keyword evidence="19" id="KW-1185">Reference proteome</keyword>
<dbReference type="InterPro" id="IPR003604">
    <property type="entry name" value="Matrin/U1-like-C_Znf_C2H2"/>
</dbReference>
<keyword evidence="5" id="KW-0479">Metal-binding</keyword>
<gene>
    <name evidence="18" type="primary">ZNF593</name>
</gene>
<dbReference type="SUPFAM" id="SSF57667">
    <property type="entry name" value="beta-beta-alpha zinc fingers"/>
    <property type="match status" value="1"/>
</dbReference>
<keyword evidence="4" id="KW-0690">Ribosome biogenesis</keyword>
<dbReference type="InterPro" id="IPR013087">
    <property type="entry name" value="Znf_C2H2_type"/>
</dbReference>
<dbReference type="InterPro" id="IPR022755">
    <property type="entry name" value="Znf_C2H2_jaz"/>
</dbReference>
<accession>A0A2K5VJJ0</accession>
<evidence type="ECO:0000256" key="2">
    <source>
        <dbReference type="ARBA" id="ARBA00004496"/>
    </source>
</evidence>
<evidence type="ECO:0000256" key="14">
    <source>
        <dbReference type="PROSITE-ProRule" id="PRU00042"/>
    </source>
</evidence>
<keyword evidence="6 14" id="KW-0863">Zinc-finger</keyword>
<dbReference type="SMART" id="SM00451">
    <property type="entry name" value="ZnF_U1"/>
    <property type="match status" value="1"/>
</dbReference>
<dbReference type="Bgee" id="ENSMFAG00000044001">
    <property type="expression patterns" value="Expressed in skeletal muscle tissue and 13 other cell types or tissues"/>
</dbReference>
<dbReference type="GeneTree" id="ENSGT00390000004173"/>
<comment type="function">
    <text evidence="11">Involved in pre-60S ribosomal particles maturation by promoting the nuclear export of the 60S ribosome. Negatively modulates the DNA binding activity of Oct-2 and therefore its transcriptional regulatory activity.</text>
</comment>
<evidence type="ECO:0000256" key="15">
    <source>
        <dbReference type="SAM" id="MobiDB-lite"/>
    </source>
</evidence>
<dbReference type="STRING" id="9541.ENSMFAP00000024913"/>
<dbReference type="FunFam" id="3.30.160.60:FF:000299">
    <property type="entry name" value="Zinc finger protein 593"/>
    <property type="match status" value="1"/>
</dbReference>
<comment type="similarity">
    <text evidence="10">Belongs to the ZNF593/BUD20 C2H2-type zinc-finger protein family.</text>
</comment>
<keyword evidence="16" id="KW-1133">Transmembrane helix</keyword>
<evidence type="ECO:0000256" key="1">
    <source>
        <dbReference type="ARBA" id="ARBA00004123"/>
    </source>
</evidence>
<dbReference type="GO" id="GO:0005737">
    <property type="term" value="C:cytoplasm"/>
    <property type="evidence" value="ECO:0007669"/>
    <property type="project" value="UniProtKB-SubCell"/>
</dbReference>
<keyword evidence="7" id="KW-0862">Zinc</keyword>
<dbReference type="InterPro" id="IPR051879">
    <property type="entry name" value="C2H2-ZF_Maturation_Protein"/>
</dbReference>
<evidence type="ECO:0000256" key="16">
    <source>
        <dbReference type="SAM" id="Phobius"/>
    </source>
</evidence>
<dbReference type="GO" id="GO:0043021">
    <property type="term" value="F:ribonucleoprotein complex binding"/>
    <property type="evidence" value="ECO:0007669"/>
    <property type="project" value="UniProtKB-ARBA"/>
</dbReference>
<feature type="domain" description="C2H2-type" evidence="17">
    <location>
        <begin position="138"/>
        <end position="167"/>
    </location>
</feature>
<evidence type="ECO:0000256" key="13">
    <source>
        <dbReference type="ARBA" id="ARBA00079254"/>
    </source>
</evidence>
<dbReference type="PANTHER" id="PTHR46095">
    <property type="entry name" value="ZINC FINGER PROTEIN 593"/>
    <property type="match status" value="1"/>
</dbReference>
<dbReference type="AlphaFoldDB" id="A0A2K5VJJ0"/>
<dbReference type="PROSITE" id="PS00028">
    <property type="entry name" value="ZINC_FINGER_C2H2_1"/>
    <property type="match status" value="1"/>
</dbReference>
<dbReference type="PANTHER" id="PTHR46095:SF1">
    <property type="entry name" value="ZINC FINGER PROTEIN 593"/>
    <property type="match status" value="1"/>
</dbReference>
<dbReference type="GO" id="GO:0042254">
    <property type="term" value="P:ribosome biogenesis"/>
    <property type="evidence" value="ECO:0007669"/>
    <property type="project" value="UniProtKB-KW"/>
</dbReference>
<evidence type="ECO:0000259" key="17">
    <source>
        <dbReference type="PROSITE" id="PS50157"/>
    </source>
</evidence>
<evidence type="ECO:0000256" key="3">
    <source>
        <dbReference type="ARBA" id="ARBA00022490"/>
    </source>
</evidence>
<organism evidence="18 19">
    <name type="scientific">Macaca fascicularis</name>
    <name type="common">Crab-eating macaque</name>
    <name type="synonym">Cynomolgus monkey</name>
    <dbReference type="NCBI Taxonomy" id="9541"/>
    <lineage>
        <taxon>Eukaryota</taxon>
        <taxon>Metazoa</taxon>
        <taxon>Chordata</taxon>
        <taxon>Craniata</taxon>
        <taxon>Vertebrata</taxon>
        <taxon>Euteleostomi</taxon>
        <taxon>Mammalia</taxon>
        <taxon>Eutheria</taxon>
        <taxon>Euarchontoglires</taxon>
        <taxon>Primates</taxon>
        <taxon>Haplorrhini</taxon>
        <taxon>Catarrhini</taxon>
        <taxon>Cercopithecidae</taxon>
        <taxon>Cercopithecinae</taxon>
        <taxon>Macaca</taxon>
    </lineage>
</organism>
<keyword evidence="3" id="KW-0963">Cytoplasm</keyword>
<feature type="region of interest" description="Disordered" evidence="15">
    <location>
        <begin position="1"/>
        <end position="20"/>
    </location>
</feature>
<feature type="transmembrane region" description="Helical" evidence="16">
    <location>
        <begin position="57"/>
        <end position="78"/>
    </location>
</feature>
<dbReference type="PROSITE" id="PS50157">
    <property type="entry name" value="ZINC_FINGER_C2H2_2"/>
    <property type="match status" value="1"/>
</dbReference>
<reference evidence="18 19" key="1">
    <citation type="submission" date="2013-03" db="EMBL/GenBank/DDBJ databases">
        <authorList>
            <person name="Warren W."/>
            <person name="Wilson R.K."/>
        </authorList>
    </citation>
    <scope>NUCLEOTIDE SEQUENCE</scope>
</reference>
<evidence type="ECO:0000256" key="12">
    <source>
        <dbReference type="ARBA" id="ARBA00068618"/>
    </source>
</evidence>
<evidence type="ECO:0000256" key="6">
    <source>
        <dbReference type="ARBA" id="ARBA00022771"/>
    </source>
</evidence>
<evidence type="ECO:0000256" key="5">
    <source>
        <dbReference type="ARBA" id="ARBA00022723"/>
    </source>
</evidence>
<dbReference type="Proteomes" id="UP000233100">
    <property type="component" value="Chromosome 1"/>
</dbReference>
<evidence type="ECO:0000256" key="8">
    <source>
        <dbReference type="ARBA" id="ARBA00023242"/>
    </source>
</evidence>
<evidence type="ECO:0000313" key="18">
    <source>
        <dbReference type="Ensembl" id="ENSMFAP00000024913.2"/>
    </source>
</evidence>
<proteinExistence type="inferred from homology"/>
<dbReference type="VEuPathDB" id="HostDB:ENSMFAG00000044001"/>
<reference evidence="18" key="3">
    <citation type="submission" date="2025-09" db="UniProtKB">
        <authorList>
            <consortium name="Ensembl"/>
        </authorList>
    </citation>
    <scope>IDENTIFICATION</scope>
</reference>
<evidence type="ECO:0000256" key="9">
    <source>
        <dbReference type="ARBA" id="ARBA00034132"/>
    </source>
</evidence>
<name>A0A2K5VJJ0_MACFA</name>
<comment type="subcellular location">
    <subcellularLocation>
        <location evidence="2">Cytoplasm</location>
    </subcellularLocation>
    <subcellularLocation>
        <location evidence="1">Nucleus</location>
    </subcellularLocation>
</comment>
<feature type="region of interest" description="Disordered" evidence="15">
    <location>
        <begin position="169"/>
        <end position="211"/>
    </location>
</feature>
<feature type="region of interest" description="Disordered" evidence="15">
    <location>
        <begin position="113"/>
        <end position="133"/>
    </location>
</feature>
<keyword evidence="8" id="KW-0539">Nucleus</keyword>
<dbReference type="GO" id="GO:0008270">
    <property type="term" value="F:zinc ion binding"/>
    <property type="evidence" value="ECO:0007669"/>
    <property type="project" value="UniProtKB-KW"/>
</dbReference>
<dbReference type="GO" id="GO:0005634">
    <property type="term" value="C:nucleus"/>
    <property type="evidence" value="ECO:0007669"/>
    <property type="project" value="UniProtKB-SubCell"/>
</dbReference>
<keyword evidence="16" id="KW-0812">Transmembrane</keyword>
<dbReference type="Ensembl" id="ENSMFAT00000033057.2">
    <property type="protein sequence ID" value="ENSMFAP00000024913.2"/>
    <property type="gene ID" value="ENSMFAG00000044001.2"/>
</dbReference>
<evidence type="ECO:0000256" key="4">
    <source>
        <dbReference type="ARBA" id="ARBA00022517"/>
    </source>
</evidence>